<dbReference type="PRINTS" id="PR00039">
    <property type="entry name" value="HTHLYSR"/>
</dbReference>
<dbReference type="Proteomes" id="UP000054893">
    <property type="component" value="Unassembled WGS sequence"/>
</dbReference>
<comment type="similarity">
    <text evidence="1">Belongs to the LysR transcriptional regulatory family.</text>
</comment>
<dbReference type="InterPro" id="IPR036390">
    <property type="entry name" value="WH_DNA-bd_sf"/>
</dbReference>
<dbReference type="Gene3D" id="1.10.10.10">
    <property type="entry name" value="Winged helix-like DNA-binding domain superfamily/Winged helix DNA-binding domain"/>
    <property type="match status" value="1"/>
</dbReference>
<keyword evidence="2" id="KW-0805">Transcription regulation</keyword>
<reference evidence="6 7" key="1">
    <citation type="submission" date="2016-01" db="EMBL/GenBank/DDBJ databases">
        <authorList>
            <person name="Oliw E.H."/>
        </authorList>
    </citation>
    <scope>NUCLEOTIDE SEQUENCE [LARGE SCALE GENOMIC DNA]</scope>
    <source>
        <strain evidence="6">LMG 22029</strain>
    </source>
</reference>
<keyword evidence="4" id="KW-0804">Transcription</keyword>
<dbReference type="Gene3D" id="3.40.190.290">
    <property type="match status" value="1"/>
</dbReference>
<proteinExistence type="inferred from homology"/>
<dbReference type="CDD" id="cd08474">
    <property type="entry name" value="PBP2_CrgA_like_5"/>
    <property type="match status" value="1"/>
</dbReference>
<dbReference type="InterPro" id="IPR036388">
    <property type="entry name" value="WH-like_DNA-bd_sf"/>
</dbReference>
<accession>A0A158H6H3</accession>
<evidence type="ECO:0000259" key="5">
    <source>
        <dbReference type="PROSITE" id="PS50931"/>
    </source>
</evidence>
<dbReference type="PROSITE" id="PS50931">
    <property type="entry name" value="HTH_LYSR"/>
    <property type="match status" value="1"/>
</dbReference>
<dbReference type="PANTHER" id="PTHR30537:SF5">
    <property type="entry name" value="HTH-TYPE TRANSCRIPTIONAL ACTIVATOR TTDR-RELATED"/>
    <property type="match status" value="1"/>
</dbReference>
<evidence type="ECO:0000256" key="2">
    <source>
        <dbReference type="ARBA" id="ARBA00023015"/>
    </source>
</evidence>
<dbReference type="Pfam" id="PF00126">
    <property type="entry name" value="HTH_1"/>
    <property type="match status" value="1"/>
</dbReference>
<dbReference type="InterPro" id="IPR005119">
    <property type="entry name" value="LysR_subst-bd"/>
</dbReference>
<feature type="domain" description="HTH lysR-type" evidence="5">
    <location>
        <begin position="1"/>
        <end position="61"/>
    </location>
</feature>
<evidence type="ECO:0000313" key="6">
    <source>
        <dbReference type="EMBL" id="SAL39579.1"/>
    </source>
</evidence>
<dbReference type="GO" id="GO:0003677">
    <property type="term" value="F:DNA binding"/>
    <property type="evidence" value="ECO:0007669"/>
    <property type="project" value="UniProtKB-KW"/>
</dbReference>
<dbReference type="PANTHER" id="PTHR30537">
    <property type="entry name" value="HTH-TYPE TRANSCRIPTIONAL REGULATOR"/>
    <property type="match status" value="1"/>
</dbReference>
<dbReference type="EMBL" id="FCOC02000014">
    <property type="protein sequence ID" value="SAL39579.1"/>
    <property type="molecule type" value="Genomic_DNA"/>
</dbReference>
<protein>
    <submittedName>
        <fullName evidence="6">LysR family transcriptional regulator</fullName>
    </submittedName>
</protein>
<dbReference type="Pfam" id="PF03466">
    <property type="entry name" value="LysR_substrate"/>
    <property type="match status" value="1"/>
</dbReference>
<evidence type="ECO:0000256" key="3">
    <source>
        <dbReference type="ARBA" id="ARBA00023125"/>
    </source>
</evidence>
<dbReference type="InterPro" id="IPR000847">
    <property type="entry name" value="LysR_HTH_N"/>
</dbReference>
<sequence length="315" mass="34953">MQQSQLDGIMTFIAVAQEKSFSTAAVRLGVSPSAVSQTVRNLERRIGMALFNRNTRGVGLTEAGQQYFEQVLPAINMLSLATDELGALSGKPMGMLRLNVARAGYMTILQPVLRRFLDQFPDIRVEIFIDGSLADIIGRGIDAGIRFGNLVQKDMVAVHVGPAISAYIVASPEYLLRKGVPTHPRELIDHDCIGFRQITSGQVERWSFTRNGETIEIAPNSKLVVNDSAMLVQCALDGIGIAYMINGYIEGLLEAGRLVRIIPEWSPTLPGFTLYYPDRRSVAPKLRAFIDFLRSQADVEDRRNQEWLVEVRKSS</sequence>
<evidence type="ECO:0000256" key="1">
    <source>
        <dbReference type="ARBA" id="ARBA00009437"/>
    </source>
</evidence>
<dbReference type="FunFam" id="1.10.10.10:FF:000001">
    <property type="entry name" value="LysR family transcriptional regulator"/>
    <property type="match status" value="1"/>
</dbReference>
<keyword evidence="3" id="KW-0238">DNA-binding</keyword>
<evidence type="ECO:0000313" key="7">
    <source>
        <dbReference type="Proteomes" id="UP000054893"/>
    </source>
</evidence>
<organism evidence="6 7">
    <name type="scientific">Caballeronia sordidicola</name>
    <name type="common">Burkholderia sordidicola</name>
    <dbReference type="NCBI Taxonomy" id="196367"/>
    <lineage>
        <taxon>Bacteria</taxon>
        <taxon>Pseudomonadati</taxon>
        <taxon>Pseudomonadota</taxon>
        <taxon>Betaproteobacteria</taxon>
        <taxon>Burkholderiales</taxon>
        <taxon>Burkholderiaceae</taxon>
        <taxon>Caballeronia</taxon>
    </lineage>
</organism>
<dbReference type="RefSeq" id="WP_060857398.1">
    <property type="nucleotide sequence ID" value="NZ_FCOC02000014.1"/>
</dbReference>
<gene>
    <name evidence="6" type="ORF">AWB64_04160</name>
</gene>
<dbReference type="InterPro" id="IPR058163">
    <property type="entry name" value="LysR-type_TF_proteobact-type"/>
</dbReference>
<dbReference type="GO" id="GO:0003700">
    <property type="term" value="F:DNA-binding transcription factor activity"/>
    <property type="evidence" value="ECO:0007669"/>
    <property type="project" value="InterPro"/>
</dbReference>
<dbReference type="AlphaFoldDB" id="A0A158H6H3"/>
<evidence type="ECO:0000256" key="4">
    <source>
        <dbReference type="ARBA" id="ARBA00023163"/>
    </source>
</evidence>
<dbReference type="OrthoDB" id="5525645at2"/>
<name>A0A158H6H3_CABSO</name>
<dbReference type="SUPFAM" id="SSF53850">
    <property type="entry name" value="Periplasmic binding protein-like II"/>
    <property type="match status" value="1"/>
</dbReference>
<dbReference type="SUPFAM" id="SSF46785">
    <property type="entry name" value="Winged helix' DNA-binding domain"/>
    <property type="match status" value="1"/>
</dbReference>